<keyword evidence="6" id="KW-0804">Transcription</keyword>
<keyword evidence="5 8" id="KW-0548">Nucleotidyltransferase</keyword>
<dbReference type="GO" id="GO:0006351">
    <property type="term" value="P:DNA-templated transcription"/>
    <property type="evidence" value="ECO:0007669"/>
    <property type="project" value="InterPro"/>
</dbReference>
<proteinExistence type="inferred from homology"/>
<evidence type="ECO:0000256" key="2">
    <source>
        <dbReference type="ARBA" id="ARBA00012418"/>
    </source>
</evidence>
<dbReference type="AlphaFoldDB" id="A0A1W1CDP5"/>
<dbReference type="EC" id="2.7.7.6" evidence="2"/>
<keyword evidence="4 8" id="KW-0808">Transferase</keyword>
<dbReference type="InterPro" id="IPR036161">
    <property type="entry name" value="RPB6/omega-like_sf"/>
</dbReference>
<name>A0A1W1CDP5_9ZZZZ</name>
<reference evidence="8" key="1">
    <citation type="submission" date="2016-10" db="EMBL/GenBank/DDBJ databases">
        <authorList>
            <person name="de Groot N.N."/>
        </authorList>
    </citation>
    <scope>NUCLEOTIDE SEQUENCE</scope>
</reference>
<dbReference type="GO" id="GO:0000428">
    <property type="term" value="C:DNA-directed RNA polymerase complex"/>
    <property type="evidence" value="ECO:0007669"/>
    <property type="project" value="UniProtKB-KW"/>
</dbReference>
<evidence type="ECO:0000313" key="8">
    <source>
        <dbReference type="EMBL" id="SFV63867.1"/>
    </source>
</evidence>
<dbReference type="GO" id="GO:0003677">
    <property type="term" value="F:DNA binding"/>
    <property type="evidence" value="ECO:0007669"/>
    <property type="project" value="InterPro"/>
</dbReference>
<evidence type="ECO:0000256" key="3">
    <source>
        <dbReference type="ARBA" id="ARBA00022478"/>
    </source>
</evidence>
<organism evidence="8">
    <name type="scientific">hydrothermal vent metagenome</name>
    <dbReference type="NCBI Taxonomy" id="652676"/>
    <lineage>
        <taxon>unclassified sequences</taxon>
        <taxon>metagenomes</taxon>
        <taxon>ecological metagenomes</taxon>
    </lineage>
</organism>
<comment type="catalytic activity">
    <reaction evidence="7">
        <text>RNA(n) + a ribonucleoside 5'-triphosphate = RNA(n+1) + diphosphate</text>
        <dbReference type="Rhea" id="RHEA:21248"/>
        <dbReference type="Rhea" id="RHEA-COMP:14527"/>
        <dbReference type="Rhea" id="RHEA-COMP:17342"/>
        <dbReference type="ChEBI" id="CHEBI:33019"/>
        <dbReference type="ChEBI" id="CHEBI:61557"/>
        <dbReference type="ChEBI" id="CHEBI:140395"/>
        <dbReference type="EC" id="2.7.7.6"/>
    </reaction>
</comment>
<dbReference type="InterPro" id="IPR006110">
    <property type="entry name" value="Pol_omega/Rpo6/RPB6"/>
</dbReference>
<dbReference type="GO" id="GO:0003899">
    <property type="term" value="F:DNA-directed RNA polymerase activity"/>
    <property type="evidence" value="ECO:0007669"/>
    <property type="project" value="UniProtKB-EC"/>
</dbReference>
<evidence type="ECO:0000256" key="5">
    <source>
        <dbReference type="ARBA" id="ARBA00022695"/>
    </source>
</evidence>
<sequence>MARVMLDGCLEKTGGNRFDLVLIAAKRTHQLNSGSHKTTLEPQGDKPNVIALREIEAGLIDASILEENYSFDMGFKEKDAKKEAETIAEIENELSEQVVGEDSGLSEITE</sequence>
<dbReference type="EMBL" id="FPHJ01000041">
    <property type="protein sequence ID" value="SFV63867.1"/>
    <property type="molecule type" value="Genomic_DNA"/>
</dbReference>
<dbReference type="Gene3D" id="3.90.940.10">
    <property type="match status" value="1"/>
</dbReference>
<dbReference type="PANTHER" id="PTHR34476">
    <property type="entry name" value="DNA-DIRECTED RNA POLYMERASE SUBUNIT OMEGA"/>
    <property type="match status" value="1"/>
</dbReference>
<dbReference type="PANTHER" id="PTHR34476:SF1">
    <property type="entry name" value="DNA-DIRECTED RNA POLYMERASE SUBUNIT OMEGA"/>
    <property type="match status" value="1"/>
</dbReference>
<evidence type="ECO:0000256" key="1">
    <source>
        <dbReference type="ARBA" id="ARBA00006711"/>
    </source>
</evidence>
<protein>
    <recommendedName>
        <fullName evidence="2">DNA-directed RNA polymerase</fullName>
        <ecNumber evidence="2">2.7.7.6</ecNumber>
    </recommendedName>
</protein>
<dbReference type="InterPro" id="IPR003716">
    <property type="entry name" value="DNA-dir_RNA_pol_omega"/>
</dbReference>
<keyword evidence="3 8" id="KW-0240">DNA-directed RNA polymerase</keyword>
<dbReference type="HAMAP" id="MF_00366">
    <property type="entry name" value="RNApol_bact_RpoZ"/>
    <property type="match status" value="1"/>
</dbReference>
<dbReference type="Pfam" id="PF01192">
    <property type="entry name" value="RNA_pol_Rpb6"/>
    <property type="match status" value="1"/>
</dbReference>
<comment type="similarity">
    <text evidence="1">Belongs to the RNA polymerase subunit omega family.</text>
</comment>
<evidence type="ECO:0000256" key="7">
    <source>
        <dbReference type="ARBA" id="ARBA00048552"/>
    </source>
</evidence>
<dbReference type="SMART" id="SM01409">
    <property type="entry name" value="RNA_pol_Rpb6"/>
    <property type="match status" value="1"/>
</dbReference>
<accession>A0A1W1CDP5</accession>
<dbReference type="NCBIfam" id="TIGR00690">
    <property type="entry name" value="rpoZ"/>
    <property type="match status" value="1"/>
</dbReference>
<evidence type="ECO:0000256" key="4">
    <source>
        <dbReference type="ARBA" id="ARBA00022679"/>
    </source>
</evidence>
<dbReference type="SUPFAM" id="SSF63562">
    <property type="entry name" value="RPB6/omega subunit-like"/>
    <property type="match status" value="1"/>
</dbReference>
<evidence type="ECO:0000256" key="6">
    <source>
        <dbReference type="ARBA" id="ARBA00023163"/>
    </source>
</evidence>
<gene>
    <name evidence="8" type="ORF">MNB_SUP05-5-952</name>
</gene>